<reference evidence="3" key="1">
    <citation type="submission" date="2019-08" db="EMBL/GenBank/DDBJ databases">
        <title>Limnoglobus roseus gen. nov., sp. nov., a novel freshwater planctomycete with a giant genome from the family Gemmataceae.</title>
        <authorList>
            <person name="Kulichevskaya I.S."/>
            <person name="Naumoff D.G."/>
            <person name="Miroshnikov K."/>
            <person name="Ivanova A."/>
            <person name="Philippov D.A."/>
            <person name="Hakobyan A."/>
            <person name="Rijpstra I.C."/>
            <person name="Sinninghe Damste J.S."/>
            <person name="Liesack W."/>
            <person name="Dedysh S.N."/>
        </authorList>
    </citation>
    <scope>NUCLEOTIDE SEQUENCE [LARGE SCALE GENOMIC DNA]</scope>
    <source>
        <strain evidence="3">PX52</strain>
    </source>
</reference>
<proteinExistence type="predicted"/>
<feature type="chain" id="PRO_5022877982" evidence="1">
    <location>
        <begin position="24"/>
        <end position="134"/>
    </location>
</feature>
<dbReference type="EMBL" id="CP042425">
    <property type="protein sequence ID" value="QEL18519.1"/>
    <property type="molecule type" value="Genomic_DNA"/>
</dbReference>
<organism evidence="2 3">
    <name type="scientific">Limnoglobus roseus</name>
    <dbReference type="NCBI Taxonomy" id="2598579"/>
    <lineage>
        <taxon>Bacteria</taxon>
        <taxon>Pseudomonadati</taxon>
        <taxon>Planctomycetota</taxon>
        <taxon>Planctomycetia</taxon>
        <taxon>Gemmatales</taxon>
        <taxon>Gemmataceae</taxon>
        <taxon>Limnoglobus</taxon>
    </lineage>
</organism>
<name>A0A5C1AGG8_9BACT</name>
<sequence length="134" mass="14498">MKQVMLIVAALAGLAVTGVTAQAAPLIVQRSITVGRAPVVQRVQVQRVQVQRVQVQRVQRVVVQPIVQAVAVQRVQKVVVAPVQAIAVHPVQAFYAVPAVVGTTDAESLRLEVEALRLEVHRQGLQQRLTAPDK</sequence>
<gene>
    <name evidence="2" type="ORF">PX52LOC_05546</name>
</gene>
<feature type="signal peptide" evidence="1">
    <location>
        <begin position="1"/>
        <end position="23"/>
    </location>
</feature>
<evidence type="ECO:0000313" key="3">
    <source>
        <dbReference type="Proteomes" id="UP000324974"/>
    </source>
</evidence>
<keyword evidence="1" id="KW-0732">Signal</keyword>
<dbReference type="Proteomes" id="UP000324974">
    <property type="component" value="Chromosome"/>
</dbReference>
<evidence type="ECO:0000256" key="1">
    <source>
        <dbReference type="SAM" id="SignalP"/>
    </source>
</evidence>
<dbReference type="AlphaFoldDB" id="A0A5C1AGG8"/>
<protein>
    <submittedName>
        <fullName evidence="2">Uncharacterized protein</fullName>
    </submittedName>
</protein>
<dbReference type="KEGG" id="lrs:PX52LOC_05546"/>
<evidence type="ECO:0000313" key="2">
    <source>
        <dbReference type="EMBL" id="QEL18519.1"/>
    </source>
</evidence>
<keyword evidence="3" id="KW-1185">Reference proteome</keyword>
<dbReference type="RefSeq" id="WP_149113027.1">
    <property type="nucleotide sequence ID" value="NZ_CP042425.1"/>
</dbReference>
<accession>A0A5C1AGG8</accession>